<dbReference type="OrthoDB" id="9812120at2"/>
<reference evidence="2 3" key="1">
    <citation type="journal article" date="2015" name="Genome Announc.">
        <title>Virulence Factor Genes Detected in the Complete Genome Sequence of Corynebacterium uterequi DSM 45634, Isolated from the Uterus of a Maiden Mare.</title>
        <authorList>
            <person name="Ruckert C."/>
            <person name="Kriete M."/>
            <person name="Jaenicke S."/>
            <person name="Winkler A."/>
            <person name="Tauch A."/>
        </authorList>
    </citation>
    <scope>NUCLEOTIDE SEQUENCE [LARGE SCALE GENOMIC DNA]</scope>
    <source>
        <strain evidence="2 3">DSM 45634</strain>
    </source>
</reference>
<reference evidence="3" key="2">
    <citation type="submission" date="2015-05" db="EMBL/GenBank/DDBJ databases">
        <title>Complete genome sequence of Corynebacterium uterequi DSM 45634, isolated from the uterus of a maiden mare.</title>
        <authorList>
            <person name="Ruckert C."/>
            <person name="Albersmeier A."/>
            <person name="Winkler A."/>
            <person name="Tauch A."/>
        </authorList>
    </citation>
    <scope>NUCLEOTIDE SEQUENCE [LARGE SCALE GENOMIC DNA]</scope>
    <source>
        <strain evidence="3">DSM 45634</strain>
    </source>
</reference>
<evidence type="ECO:0000256" key="1">
    <source>
        <dbReference type="SAM" id="SignalP"/>
    </source>
</evidence>
<sequence length="525" mass="55481">MKLTRIVALATAASLGLTLASCSDAPSGGSALKTSGPEAIADGDNSGLAVSQRLFDSADTIVVAAADPAAQRAAAEQAIADGAPMLVATGSNGAQIVEEATRLGAKTIKTAGSVAGLEGTDATIEQIEVPAYTPATHQPVLDPGPIDAHTAIDLETSPNPEDNESASPEAQLTTDIAALESDAKDSMPPFFATAGTAAASVATAKAAGADVQLLSYPDPRVTSESMKLAAEGDTIALGDEFGDTARYAAAVDMADNGELPGGGGLVFPGRRMIAYYGHPSGDALGVMGSLPPAEAAQAVSDLAAEYQQYETQPVIPAFEVIVTVASEFPGEDGDYSNSVPTDFAMEDYVAYIDAITEAGGYAVIDLQPGRASLLQQAQLHEELLKRPNVGLALDPEWKLGPDELPMTNIGHVEAAEVNEVADWLAQFTRENNLPQKALVLHQFQWQMIRDREQVNTDHPELAFVLHADGHGSPDLKFETWNVLQDGLEGEWFMAWKNFIDEDTPTFTPEETFNWVDPRPWFVSYQ</sequence>
<dbReference type="RefSeq" id="WP_047259446.1">
    <property type="nucleotide sequence ID" value="NZ_CP011546.1"/>
</dbReference>
<dbReference type="PATRIC" id="fig|1072256.5.peg.946"/>
<proteinExistence type="predicted"/>
<name>A0A0G3HG77_9CORY</name>
<dbReference type="Proteomes" id="UP000035548">
    <property type="component" value="Chromosome"/>
</dbReference>
<accession>A0A0G3HG77</accession>
<organism evidence="2 3">
    <name type="scientific">Corynebacterium uterequi</name>
    <dbReference type="NCBI Taxonomy" id="1072256"/>
    <lineage>
        <taxon>Bacteria</taxon>
        <taxon>Bacillati</taxon>
        <taxon>Actinomycetota</taxon>
        <taxon>Actinomycetes</taxon>
        <taxon>Mycobacteriales</taxon>
        <taxon>Corynebacteriaceae</taxon>
        <taxon>Corynebacterium</taxon>
    </lineage>
</organism>
<keyword evidence="3" id="KW-1185">Reference proteome</keyword>
<feature type="signal peptide" evidence="1">
    <location>
        <begin position="1"/>
        <end position="25"/>
    </location>
</feature>
<evidence type="ECO:0008006" key="4">
    <source>
        <dbReference type="Google" id="ProtNLM"/>
    </source>
</evidence>
<dbReference type="KEGG" id="cut:CUTER_04765"/>
<dbReference type="PROSITE" id="PS51257">
    <property type="entry name" value="PROKAR_LIPOPROTEIN"/>
    <property type="match status" value="1"/>
</dbReference>
<gene>
    <name evidence="2" type="ORF">CUTER_04765</name>
</gene>
<dbReference type="AlphaFoldDB" id="A0A0G3HG77"/>
<dbReference type="STRING" id="1072256.CUTER_04765"/>
<evidence type="ECO:0000313" key="2">
    <source>
        <dbReference type="EMBL" id="AKK10958.1"/>
    </source>
</evidence>
<dbReference type="EMBL" id="CP011546">
    <property type="protein sequence ID" value="AKK10958.1"/>
    <property type="molecule type" value="Genomic_DNA"/>
</dbReference>
<keyword evidence="1" id="KW-0732">Signal</keyword>
<evidence type="ECO:0000313" key="3">
    <source>
        <dbReference type="Proteomes" id="UP000035548"/>
    </source>
</evidence>
<protein>
    <recommendedName>
        <fullName evidence="4">Cell wall-binding repeat 2 family protein</fullName>
    </recommendedName>
</protein>
<feature type="chain" id="PRO_5002555052" description="Cell wall-binding repeat 2 family protein" evidence="1">
    <location>
        <begin position="26"/>
        <end position="525"/>
    </location>
</feature>